<dbReference type="EMBL" id="CP023422">
    <property type="protein sequence ID" value="ATD59943.1"/>
    <property type="molecule type" value="Genomic_DNA"/>
</dbReference>
<dbReference type="InterPro" id="IPR014060">
    <property type="entry name" value="PglZ"/>
</dbReference>
<dbReference type="Proteomes" id="UP000218437">
    <property type="component" value="Chromosome"/>
</dbReference>
<dbReference type="InterPro" id="IPR017850">
    <property type="entry name" value="Alkaline_phosphatase_core_sf"/>
</dbReference>
<organism evidence="1 2">
    <name type="scientific">Janthinobacterium svalbardensis</name>
    <dbReference type="NCBI Taxonomy" id="368607"/>
    <lineage>
        <taxon>Bacteria</taxon>
        <taxon>Pseudomonadati</taxon>
        <taxon>Pseudomonadota</taxon>
        <taxon>Betaproteobacteria</taxon>
        <taxon>Burkholderiales</taxon>
        <taxon>Oxalobacteraceae</taxon>
        <taxon>Janthinobacterium</taxon>
    </lineage>
</organism>
<sequence>MSQQRLFESLTTLFTTHPVVFWHDVEAEFASAVDSLQLDGVQLVRLDDMPALRVKLDIEGAPDQRWLIYSAKPEPEPTKDWLLDVRMRSKSFQADTTSILLEDLGLTTQGLRQHLKERAKFLRAKDRVDRLKRMVLPGDDAQDLDRKMLAVLTRADQPELFAMLQRLYGAVVVDGVADLSAEPKAWQDIAANDLTPAFWELVQLQLGYLEASPSLRDLLFRILVTDFCRGLQGDAPPQLAHFVLPDRTLAANASVFVGRWRSDIAQFGNYNALAQAVANELELVSLLSSQSAEQLVECMTFEDVELRMVQELKKRIVAGAGANMDVVRALMARRRDGHWANPLLASANERTRALAACYDALTAAADFFSLKSTHAAGFSFADAGTAFAHYRDELFRFDQLYRHFHTAADAVEPTGWAVLHELRETIEGVYSGWFIPHLSTAWSKVVEGPQGLLQHWTLPEVTPQQAFYERKVLPLFDGGVKRVFVLISDAFRYEVAQELVQHTNSKSRFKASLDGMLGVLPSYTALGMAALLPHKTLAYKESANLDVLADGHAVATLEQRSEHLQRFGGLAIKAEDLMGLGKEKGRELVRDQRLIYVYHDRIDMTGDKQSSETKTFEAAAQTVQELSNVLGFIIHSLNGSAVLVTADHGFMYQESALDESDKSTLDEKPAGTLKAKKRYLIGRDLGTTPKAWSGNTAVTAGTTLEGSLDFWVPKGASRFHFAGGARFVHGSAMPQEVVVPVITVRVSEAENAKTKYVSVSLLGAVNKVVTNTQRFEFIQTDAVSERVLARSVVVSLRDGLDNDKPISNVQSITFDSTSQLLDERKRWILLTVLAGAHDPHKHYDLVMRDAVSNVEVLRLPVKVDLAFGNDF</sequence>
<dbReference type="RefSeq" id="WP_096234091.1">
    <property type="nucleotide sequence ID" value="NZ_CP023422.1"/>
</dbReference>
<dbReference type="Pfam" id="PF08665">
    <property type="entry name" value="PglZ"/>
    <property type="match status" value="1"/>
</dbReference>
<name>A0A290WSU9_9BURK</name>
<dbReference type="SUPFAM" id="SSF53649">
    <property type="entry name" value="Alkaline phosphatase-like"/>
    <property type="match status" value="1"/>
</dbReference>
<accession>A0A290WSU9</accession>
<evidence type="ECO:0000313" key="1">
    <source>
        <dbReference type="EMBL" id="ATD59943.1"/>
    </source>
</evidence>
<proteinExistence type="predicted"/>
<gene>
    <name evidence="1" type="ORF">CNX70_06900</name>
</gene>
<dbReference type="KEGG" id="jsv:CNX70_06900"/>
<protein>
    <submittedName>
        <fullName evidence="1">TIGR02687 family protein</fullName>
    </submittedName>
</protein>
<keyword evidence="2" id="KW-1185">Reference proteome</keyword>
<dbReference type="AlphaFoldDB" id="A0A290WSU9"/>
<reference evidence="1 2" key="1">
    <citation type="submission" date="2017-09" db="EMBL/GenBank/DDBJ databases">
        <title>Complete genome sequence of Janthinobacterium svalbardensis PAMC 27463.</title>
        <authorList>
            <person name="Cho Y.-J."/>
            <person name="Cho A."/>
            <person name="Kim O.-S."/>
            <person name="Lee J.-I."/>
        </authorList>
    </citation>
    <scope>NUCLEOTIDE SEQUENCE [LARGE SCALE GENOMIC DNA]</scope>
    <source>
        <strain evidence="1 2">PAMC 27463</strain>
    </source>
</reference>
<dbReference type="NCBIfam" id="TIGR02687">
    <property type="entry name" value="BREX-1 system phosphatase PglZ type A"/>
    <property type="match status" value="1"/>
</dbReference>
<evidence type="ECO:0000313" key="2">
    <source>
        <dbReference type="Proteomes" id="UP000218437"/>
    </source>
</evidence>